<reference evidence="2 3" key="1">
    <citation type="submission" date="2018-10" db="EMBL/GenBank/DDBJ databases">
        <title>Genomic Encyclopedia of Archaeal and Bacterial Type Strains, Phase II (KMG-II): from individual species to whole genera.</title>
        <authorList>
            <person name="Goeker M."/>
        </authorList>
    </citation>
    <scope>NUCLEOTIDE SEQUENCE [LARGE SCALE GENOMIC DNA]</scope>
    <source>
        <strain evidence="2 3">DSM 25230</strain>
    </source>
</reference>
<dbReference type="OrthoDB" id="7877193at2"/>
<keyword evidence="3" id="KW-1185">Reference proteome</keyword>
<keyword evidence="1" id="KW-0472">Membrane</keyword>
<evidence type="ECO:0000256" key="1">
    <source>
        <dbReference type="SAM" id="Phobius"/>
    </source>
</evidence>
<evidence type="ECO:0000313" key="2">
    <source>
        <dbReference type="EMBL" id="RKR12491.1"/>
    </source>
</evidence>
<sequence length="224" mass="26332">MKYYHIIELILDFIASIFWPLITIIIFLILKEPIKTLINNIKKIGYGGTALETNLVDDQNNDTSILELLGDGNDESYLDNALGMYSNVSIKQAEEIIEKETKISEVDGYQNKLERLQKYSKLLVMFKSFERVYDSIFGSQIRFLQRLNHTSVESKTSLKLYYDNASKNYPEAYKSYTYDRYLKYLHRNGLIIMEENDENIQITFFGKDFLRYLIEANLSLEKLY</sequence>
<dbReference type="RefSeq" id="WP_121068601.1">
    <property type="nucleotide sequence ID" value="NZ_RBIQ01000009.1"/>
</dbReference>
<dbReference type="EMBL" id="RBIQ01000009">
    <property type="protein sequence ID" value="RKR12491.1"/>
    <property type="molecule type" value="Genomic_DNA"/>
</dbReference>
<protein>
    <submittedName>
        <fullName evidence="2">Uncharacterized protein</fullName>
    </submittedName>
</protein>
<dbReference type="Proteomes" id="UP000269412">
    <property type="component" value="Unassembled WGS sequence"/>
</dbReference>
<evidence type="ECO:0000313" key="3">
    <source>
        <dbReference type="Proteomes" id="UP000269412"/>
    </source>
</evidence>
<dbReference type="AlphaFoldDB" id="A0A495E748"/>
<gene>
    <name evidence="2" type="ORF">CLV91_2623</name>
</gene>
<feature type="transmembrane region" description="Helical" evidence="1">
    <location>
        <begin position="6"/>
        <end position="30"/>
    </location>
</feature>
<organism evidence="2 3">
    <name type="scientific">Maribacter vaceletii</name>
    <dbReference type="NCBI Taxonomy" id="1206816"/>
    <lineage>
        <taxon>Bacteria</taxon>
        <taxon>Pseudomonadati</taxon>
        <taxon>Bacteroidota</taxon>
        <taxon>Flavobacteriia</taxon>
        <taxon>Flavobacteriales</taxon>
        <taxon>Flavobacteriaceae</taxon>
        <taxon>Maribacter</taxon>
    </lineage>
</organism>
<proteinExistence type="predicted"/>
<accession>A0A495E748</accession>
<name>A0A495E748_9FLAO</name>
<keyword evidence="1" id="KW-0812">Transmembrane</keyword>
<keyword evidence="1" id="KW-1133">Transmembrane helix</keyword>
<comment type="caution">
    <text evidence="2">The sequence shown here is derived from an EMBL/GenBank/DDBJ whole genome shotgun (WGS) entry which is preliminary data.</text>
</comment>